<dbReference type="RefSeq" id="WP_085284108.1">
    <property type="nucleotide sequence ID" value="NZ_FOBI01000010.1"/>
</dbReference>
<organism evidence="1 2">
    <name type="scientific">Colwellia chukchiensis</name>
    <dbReference type="NCBI Taxonomy" id="641665"/>
    <lineage>
        <taxon>Bacteria</taxon>
        <taxon>Pseudomonadati</taxon>
        <taxon>Pseudomonadota</taxon>
        <taxon>Gammaproteobacteria</taxon>
        <taxon>Alteromonadales</taxon>
        <taxon>Colwelliaceae</taxon>
        <taxon>Colwellia</taxon>
    </lineage>
</organism>
<dbReference type="EMBL" id="FOBI01000010">
    <property type="protein sequence ID" value="SEL41206.1"/>
    <property type="molecule type" value="Genomic_DNA"/>
</dbReference>
<sequence length="96" mass="10069">MEIQSAFNVGVQGFQKASADASKAAENIATSVSTRPEVAANTQENISINSNQADNESVSLSQSVVDLRVAEFQAKASAKVVESADENLGTLIDVRV</sequence>
<name>A0A1H7Q040_9GAMM</name>
<reference evidence="2" key="1">
    <citation type="submission" date="2016-10" db="EMBL/GenBank/DDBJ databases">
        <authorList>
            <person name="Varghese N."/>
            <person name="Submissions S."/>
        </authorList>
    </citation>
    <scope>NUCLEOTIDE SEQUENCE [LARGE SCALE GENOMIC DNA]</scope>
    <source>
        <strain evidence="2">CGMCC 1.9127</strain>
    </source>
</reference>
<dbReference type="AlphaFoldDB" id="A0A1H7Q040"/>
<evidence type="ECO:0000313" key="1">
    <source>
        <dbReference type="EMBL" id="SEL41206.1"/>
    </source>
</evidence>
<dbReference type="OrthoDB" id="5588953at2"/>
<proteinExistence type="predicted"/>
<dbReference type="STRING" id="641665.GCA_002104455_02496"/>
<evidence type="ECO:0000313" key="2">
    <source>
        <dbReference type="Proteomes" id="UP000199297"/>
    </source>
</evidence>
<gene>
    <name evidence="1" type="ORF">SAMN05216262_11096</name>
</gene>
<evidence type="ECO:0008006" key="3">
    <source>
        <dbReference type="Google" id="ProtNLM"/>
    </source>
</evidence>
<keyword evidence="2" id="KW-1185">Reference proteome</keyword>
<dbReference type="Proteomes" id="UP000199297">
    <property type="component" value="Unassembled WGS sequence"/>
</dbReference>
<accession>A0A1H7Q040</accession>
<protein>
    <recommendedName>
        <fullName evidence="3">Flagellar basal body rod FlgEFG protein C-terminal</fullName>
    </recommendedName>
</protein>